<sequence length="36" mass="3984">MTGSLIRGFKYALSGKSHNLLNVGGFTLNFRIKVQD</sequence>
<dbReference type="EMBL" id="JH658676">
    <property type="protein sequence ID" value="EXK76844.1"/>
    <property type="molecule type" value="Genomic_DNA"/>
</dbReference>
<reference evidence="1 2" key="1">
    <citation type="submission" date="2011-11" db="EMBL/GenBank/DDBJ databases">
        <title>The Genome Sequence of Fusarium oxysporum PHW815.</title>
        <authorList>
            <consortium name="The Broad Institute Genome Sequencing Platform"/>
            <person name="Ma L.-J."/>
            <person name="Gale L.R."/>
            <person name="Schwartz D.C."/>
            <person name="Zhou S."/>
            <person name="Corby-Kistler H."/>
            <person name="Young S.K."/>
            <person name="Zeng Q."/>
            <person name="Gargeya S."/>
            <person name="Fitzgerald M."/>
            <person name="Haas B."/>
            <person name="Abouelleil A."/>
            <person name="Alvarado L."/>
            <person name="Arachchi H.M."/>
            <person name="Berlin A."/>
            <person name="Brown A."/>
            <person name="Chapman S.B."/>
            <person name="Chen Z."/>
            <person name="Dunbar C."/>
            <person name="Freedman E."/>
            <person name="Gearin G."/>
            <person name="Goldberg J."/>
            <person name="Griggs A."/>
            <person name="Gujja S."/>
            <person name="Heiman D."/>
            <person name="Howarth C."/>
            <person name="Larson L."/>
            <person name="Lui A."/>
            <person name="MacDonald P.J.P."/>
            <person name="Montmayeur A."/>
            <person name="Murphy C."/>
            <person name="Neiman D."/>
            <person name="Pearson M."/>
            <person name="Priest M."/>
            <person name="Roberts A."/>
            <person name="Saif S."/>
            <person name="Shea T."/>
            <person name="Shenoy N."/>
            <person name="Sisk P."/>
            <person name="Stolte C."/>
            <person name="Sykes S."/>
            <person name="Wortman J."/>
            <person name="Nusbaum C."/>
            <person name="Birren B."/>
        </authorList>
    </citation>
    <scope>NUCLEOTIDE SEQUENCE [LARGE SCALE GENOMIC DNA]</scope>
    <source>
        <strain evidence="1 2">54005</strain>
    </source>
</reference>
<gene>
    <name evidence="1" type="ORF">FOQG_18429</name>
</gene>
<dbReference type="HOGENOM" id="CLU_3359767_0_0_1"/>
<dbReference type="Proteomes" id="UP000030663">
    <property type="component" value="Unassembled WGS sequence"/>
</dbReference>
<evidence type="ECO:0000313" key="2">
    <source>
        <dbReference type="Proteomes" id="UP000030663"/>
    </source>
</evidence>
<organism evidence="1 2">
    <name type="scientific">Fusarium oxysporum f. sp. raphani 54005</name>
    <dbReference type="NCBI Taxonomy" id="1089458"/>
    <lineage>
        <taxon>Eukaryota</taxon>
        <taxon>Fungi</taxon>
        <taxon>Dikarya</taxon>
        <taxon>Ascomycota</taxon>
        <taxon>Pezizomycotina</taxon>
        <taxon>Sordariomycetes</taxon>
        <taxon>Hypocreomycetidae</taxon>
        <taxon>Hypocreales</taxon>
        <taxon>Nectriaceae</taxon>
        <taxon>Fusarium</taxon>
        <taxon>Fusarium oxysporum species complex</taxon>
    </lineage>
</organism>
<proteinExistence type="predicted"/>
<accession>X0BED4</accession>
<keyword evidence="2" id="KW-1185">Reference proteome</keyword>
<evidence type="ECO:0000313" key="1">
    <source>
        <dbReference type="EMBL" id="EXK76844.1"/>
    </source>
</evidence>
<dbReference type="AlphaFoldDB" id="X0BED4"/>
<protein>
    <submittedName>
        <fullName evidence="1">Uncharacterized protein</fullName>
    </submittedName>
</protein>
<name>X0BED4_FUSOX</name>